<dbReference type="InterPro" id="IPR036116">
    <property type="entry name" value="FN3_sf"/>
</dbReference>
<evidence type="ECO:0000313" key="5">
    <source>
        <dbReference type="Proteomes" id="UP000824219"/>
    </source>
</evidence>
<evidence type="ECO:0000256" key="2">
    <source>
        <dbReference type="SAM" id="SignalP"/>
    </source>
</evidence>
<evidence type="ECO:0000256" key="1">
    <source>
        <dbReference type="SAM" id="Phobius"/>
    </source>
</evidence>
<dbReference type="EMBL" id="JAHKSW010000020">
    <property type="protein sequence ID" value="KAG7319968.1"/>
    <property type="molecule type" value="Genomic_DNA"/>
</dbReference>
<dbReference type="PANTHER" id="PTHR20859">
    <property type="entry name" value="INTERFERON/INTERLEUKIN RECEPTOR"/>
    <property type="match status" value="1"/>
</dbReference>
<dbReference type="Proteomes" id="UP000824219">
    <property type="component" value="Linkage Group LG20"/>
</dbReference>
<dbReference type="AlphaFoldDB" id="A0A9D3SHV7"/>
<dbReference type="GO" id="GO:0005886">
    <property type="term" value="C:plasma membrane"/>
    <property type="evidence" value="ECO:0007669"/>
    <property type="project" value="TreeGrafter"/>
</dbReference>
<dbReference type="OrthoDB" id="8704831at2759"/>
<comment type="caution">
    <text evidence="4">The sequence shown here is derived from an EMBL/GenBank/DDBJ whole genome shotgun (WGS) entry which is preliminary data.</text>
</comment>
<keyword evidence="5" id="KW-1185">Reference proteome</keyword>
<sequence length="313" mass="35518">MLRTRSLFETVTSAFLIATLSHAAPLPTSLNVSIQSENMRHILKWSSLQDACCSVNYTVRYQGEFEYMQNARWQDEPLCVDIVRTECDLTVALSSDSDYNISVLTRCDDATLWTQLPKSFNRRDTVLLAPKMDVRQRDGQIEVLFGERQNHININLKIWKEGDEQNASIREITGQRFHYDVWQEGGGGGVYCVKAEAVLDLSNKQNSTDKRCVQVQEPEPPWLIPVAAGVVVTLSLVLALILGLMTPRCSFWLRKFVLKKEPLPGALLDWTKPPIYIFIEPQESTHTVSLLGPSQEPDRTLEVKETCDEEMCP</sequence>
<keyword evidence="2" id="KW-0732">Signal</keyword>
<keyword evidence="1" id="KW-0472">Membrane</keyword>
<dbReference type="Pfam" id="PF01108">
    <property type="entry name" value="Tissue_fac"/>
    <property type="match status" value="1"/>
</dbReference>
<reference evidence="4 5" key="1">
    <citation type="submission" date="2021-06" db="EMBL/GenBank/DDBJ databases">
        <title>Chromosome-level genome assembly of the red-tail catfish (Hemibagrus wyckioides).</title>
        <authorList>
            <person name="Shao F."/>
        </authorList>
    </citation>
    <scope>NUCLEOTIDE SEQUENCE [LARGE SCALE GENOMIC DNA]</scope>
    <source>
        <strain evidence="4">EC202008001</strain>
        <tissue evidence="4">Blood</tissue>
    </source>
</reference>
<feature type="chain" id="PRO_5038833207" description="Fibronectin type-III domain-containing protein" evidence="2">
    <location>
        <begin position="24"/>
        <end position="313"/>
    </location>
</feature>
<proteinExistence type="predicted"/>
<evidence type="ECO:0000259" key="3">
    <source>
        <dbReference type="Pfam" id="PF01108"/>
    </source>
</evidence>
<feature type="transmembrane region" description="Helical" evidence="1">
    <location>
        <begin position="222"/>
        <end position="245"/>
    </location>
</feature>
<dbReference type="InterPro" id="IPR013783">
    <property type="entry name" value="Ig-like_fold"/>
</dbReference>
<evidence type="ECO:0000313" key="4">
    <source>
        <dbReference type="EMBL" id="KAG7319968.1"/>
    </source>
</evidence>
<feature type="domain" description="Fibronectin type-III" evidence="3">
    <location>
        <begin position="13"/>
        <end position="104"/>
    </location>
</feature>
<dbReference type="Gene3D" id="2.60.40.10">
    <property type="entry name" value="Immunoglobulins"/>
    <property type="match status" value="2"/>
</dbReference>
<dbReference type="SUPFAM" id="SSF49265">
    <property type="entry name" value="Fibronectin type III"/>
    <property type="match status" value="1"/>
</dbReference>
<keyword evidence="1" id="KW-1133">Transmembrane helix</keyword>
<feature type="signal peptide" evidence="2">
    <location>
        <begin position="1"/>
        <end position="23"/>
    </location>
</feature>
<name>A0A9D3SHV7_9TELE</name>
<gene>
    <name evidence="4" type="ORF">KOW79_017111</name>
</gene>
<dbReference type="InterPro" id="IPR003961">
    <property type="entry name" value="FN3_dom"/>
</dbReference>
<accession>A0A9D3SHV7</accession>
<dbReference type="InterPro" id="IPR050650">
    <property type="entry name" value="Type-II_Cytokine-TF_Rcpt"/>
</dbReference>
<protein>
    <recommendedName>
        <fullName evidence="3">Fibronectin type-III domain-containing protein</fullName>
    </recommendedName>
</protein>
<dbReference type="PANTHER" id="PTHR20859:SF53">
    <property type="entry name" value="INTERLEUKIN-22 RECEPTOR SUBUNIT ALPHA-1"/>
    <property type="match status" value="1"/>
</dbReference>
<dbReference type="GO" id="GO:0004896">
    <property type="term" value="F:cytokine receptor activity"/>
    <property type="evidence" value="ECO:0007669"/>
    <property type="project" value="TreeGrafter"/>
</dbReference>
<keyword evidence="1" id="KW-0812">Transmembrane</keyword>
<organism evidence="4 5">
    <name type="scientific">Hemibagrus wyckioides</name>
    <dbReference type="NCBI Taxonomy" id="337641"/>
    <lineage>
        <taxon>Eukaryota</taxon>
        <taxon>Metazoa</taxon>
        <taxon>Chordata</taxon>
        <taxon>Craniata</taxon>
        <taxon>Vertebrata</taxon>
        <taxon>Euteleostomi</taxon>
        <taxon>Actinopterygii</taxon>
        <taxon>Neopterygii</taxon>
        <taxon>Teleostei</taxon>
        <taxon>Ostariophysi</taxon>
        <taxon>Siluriformes</taxon>
        <taxon>Bagridae</taxon>
        <taxon>Hemibagrus</taxon>
    </lineage>
</organism>